<keyword evidence="3" id="KW-1185">Reference proteome</keyword>
<evidence type="ECO:0000313" key="3">
    <source>
        <dbReference type="Proteomes" id="UP001479933"/>
    </source>
</evidence>
<keyword evidence="1" id="KW-0472">Membrane</keyword>
<feature type="transmembrane region" description="Helical" evidence="1">
    <location>
        <begin position="33"/>
        <end position="55"/>
    </location>
</feature>
<organism evidence="2 3">
    <name type="scientific">Gordonia hydrophobica</name>
    <dbReference type="NCBI Taxonomy" id="40516"/>
    <lineage>
        <taxon>Bacteria</taxon>
        <taxon>Bacillati</taxon>
        <taxon>Actinomycetota</taxon>
        <taxon>Actinomycetes</taxon>
        <taxon>Mycobacteriales</taxon>
        <taxon>Gordoniaceae</taxon>
        <taxon>Gordonia</taxon>
    </lineage>
</organism>
<dbReference type="EMBL" id="CP136137">
    <property type="protein sequence ID" value="WYY06901.1"/>
    <property type="molecule type" value="Genomic_DNA"/>
</dbReference>
<keyword evidence="1" id="KW-1133">Transmembrane helix</keyword>
<keyword evidence="1" id="KW-0812">Transmembrane</keyword>
<accession>A0ABZ2U0M4</accession>
<dbReference type="SUPFAM" id="SSF103473">
    <property type="entry name" value="MFS general substrate transporter"/>
    <property type="match status" value="1"/>
</dbReference>
<proteinExistence type="predicted"/>
<evidence type="ECO:0000313" key="2">
    <source>
        <dbReference type="EMBL" id="WYY06901.1"/>
    </source>
</evidence>
<sequence>MGLNLAVAGAGSIVMVNTVNLVQDTLGRSAADVAWLLTANGLGVLVIAFAVPVLVARFGDRAVMLTGAGVLCVAAGCAVAFTFTSTGLWHLSTTREY</sequence>
<evidence type="ECO:0000256" key="1">
    <source>
        <dbReference type="SAM" id="Phobius"/>
    </source>
</evidence>
<reference evidence="2 3" key="1">
    <citation type="journal article" date="2023" name="Virus Evol.">
        <title>Computational host range prediction-The good, the bad, and the ugly.</title>
        <authorList>
            <person name="Howell A.A."/>
            <person name="Versoza C.J."/>
            <person name="Pfeifer S.P."/>
        </authorList>
    </citation>
    <scope>NUCLEOTIDE SEQUENCE [LARGE SCALE GENOMIC DNA]</scope>
    <source>
        <strain evidence="2 3">1610/1b</strain>
    </source>
</reference>
<feature type="transmembrane region" description="Helical" evidence="1">
    <location>
        <begin position="62"/>
        <end position="83"/>
    </location>
</feature>
<name>A0ABZ2U0M4_9ACTN</name>
<dbReference type="Proteomes" id="UP001479933">
    <property type="component" value="Chromosome"/>
</dbReference>
<evidence type="ECO:0008006" key="4">
    <source>
        <dbReference type="Google" id="ProtNLM"/>
    </source>
</evidence>
<dbReference type="Gene3D" id="1.20.1250.20">
    <property type="entry name" value="MFS general substrate transporter like domains"/>
    <property type="match status" value="1"/>
</dbReference>
<dbReference type="InterPro" id="IPR036259">
    <property type="entry name" value="MFS_trans_sf"/>
</dbReference>
<gene>
    <name evidence="2" type="ORF">RVF87_17940</name>
</gene>
<protein>
    <recommendedName>
        <fullName evidence="4">MFS transporter</fullName>
    </recommendedName>
</protein>